<dbReference type="InterPro" id="IPR022678">
    <property type="entry name" value="NMT_CS"/>
</dbReference>
<dbReference type="Pfam" id="PF02799">
    <property type="entry name" value="NMT_C"/>
    <property type="match status" value="1"/>
</dbReference>
<feature type="domain" description="Glycylpeptide N-tetradecanoyltransferase C-terminal" evidence="11">
    <location>
        <begin position="382"/>
        <end position="565"/>
    </location>
</feature>
<accession>A0A0C2XHX0</accession>
<dbReference type="EC" id="2.3.1.97" evidence="3 7"/>
<keyword evidence="13" id="KW-1185">Reference proteome</keyword>
<dbReference type="FunFam" id="3.40.630.30:FF:000042">
    <property type="entry name" value="Glycylpeptide N-tetradecanoyltransferase"/>
    <property type="match status" value="1"/>
</dbReference>
<dbReference type="EMBL" id="KN824291">
    <property type="protein sequence ID" value="KIM28682.1"/>
    <property type="molecule type" value="Genomic_DNA"/>
</dbReference>
<comment type="similarity">
    <text evidence="1 8">Belongs to the NMT family.</text>
</comment>
<evidence type="ECO:0000256" key="8">
    <source>
        <dbReference type="RuleBase" id="RU004178"/>
    </source>
</evidence>
<evidence type="ECO:0000256" key="7">
    <source>
        <dbReference type="RuleBase" id="RU000586"/>
    </source>
</evidence>
<dbReference type="GO" id="GO:0005737">
    <property type="term" value="C:cytoplasm"/>
    <property type="evidence" value="ECO:0007669"/>
    <property type="project" value="TreeGrafter"/>
</dbReference>
<keyword evidence="6 7" id="KW-0012">Acyltransferase</keyword>
<dbReference type="AlphaFoldDB" id="A0A0C2XHX0"/>
<dbReference type="GO" id="GO:0004379">
    <property type="term" value="F:glycylpeptide N-tetradecanoyltransferase activity"/>
    <property type="evidence" value="ECO:0007669"/>
    <property type="project" value="UniProtKB-EC"/>
</dbReference>
<dbReference type="Proteomes" id="UP000054097">
    <property type="component" value="Unassembled WGS sequence"/>
</dbReference>
<dbReference type="InterPro" id="IPR022677">
    <property type="entry name" value="NMT_C"/>
</dbReference>
<dbReference type="OrthoDB" id="60315at2759"/>
<feature type="domain" description="Glycylpeptide N-tetradecanoyltransferase N-terminal" evidence="10">
    <location>
        <begin position="149"/>
        <end position="315"/>
    </location>
</feature>
<dbReference type="Pfam" id="PF01233">
    <property type="entry name" value="NMT"/>
    <property type="match status" value="1"/>
</dbReference>
<feature type="compositionally biased region" description="Acidic residues" evidence="9">
    <location>
        <begin position="20"/>
        <end position="30"/>
    </location>
</feature>
<evidence type="ECO:0000256" key="4">
    <source>
        <dbReference type="ARBA" id="ARBA00022240"/>
    </source>
</evidence>
<proteinExistence type="inferred from homology"/>
<dbReference type="PROSITE" id="PS00976">
    <property type="entry name" value="NMT_2"/>
    <property type="match status" value="1"/>
</dbReference>
<dbReference type="InterPro" id="IPR022676">
    <property type="entry name" value="NMT_N"/>
</dbReference>
<evidence type="ECO:0000313" key="12">
    <source>
        <dbReference type="EMBL" id="KIM28682.1"/>
    </source>
</evidence>
<comment type="subunit">
    <text evidence="2">Monomer.</text>
</comment>
<evidence type="ECO:0000259" key="11">
    <source>
        <dbReference type="Pfam" id="PF02799"/>
    </source>
</evidence>
<name>A0A0C2XHX0_SERVB</name>
<feature type="compositionally biased region" description="Basic residues" evidence="9">
    <location>
        <begin position="50"/>
        <end position="61"/>
    </location>
</feature>
<evidence type="ECO:0000313" key="13">
    <source>
        <dbReference type="Proteomes" id="UP000054097"/>
    </source>
</evidence>
<sequence>MSGYIEEVIDDDELKNQQQLEDEASEGEDQEGGHENEGAAEPSSSATVSKGKKSKKKKKAKGNKDANDIPQAVVDHVVSEIRQKHGSSTTESLDEAHVRMALDKLRIMDVLKGKSGIGGKNRKEMGEHKFWATQPVPQLGEGVPEEDGPIEPSKPAAEVRQTPYPLPSDFEWSIVDVTDESELKELHELLSGHYVEDDDASFRFNYSSQFLLWALKPPGWYKDWHVGVRVAGKKKDANSKGRLVAFISAVPVQLRVRSNMMSASEVNFLCVHKKLRSKRLAPVLIKEITRQCHLKGIFQAIYTGGVVLPTPISTCRYYHRSLNVPKLVEIRFTSVPRNSTMARMIRQFALPSTPRLMNAEQSALFTGSNEGKGKSSTALSVVGGLREMEDRDVPKVQGLWHRYMQRFGIVPVMSEDDIRHQLLSGRGEGPIKKGRRDGQVVWSYVFEDPVTLEITDYVSFYTLPSAIMQANSKYTTLDAAYLFYYATDVVFKPDGESRLKKRLEELVTDAMIIAAQAKFDVFNALTLMDNGLFLPELKFGSGDGLLNYYLYNWRTTPLAGLEAIGDVPMGRGVGVVML</sequence>
<dbReference type="InterPro" id="IPR000903">
    <property type="entry name" value="NMT"/>
</dbReference>
<evidence type="ECO:0000256" key="2">
    <source>
        <dbReference type="ARBA" id="ARBA00011245"/>
    </source>
</evidence>
<dbReference type="HOGENOM" id="CLU_022882_2_0_1"/>
<reference evidence="13" key="2">
    <citation type="submission" date="2015-01" db="EMBL/GenBank/DDBJ databases">
        <title>Evolutionary Origins and Diversification of the Mycorrhizal Mutualists.</title>
        <authorList>
            <consortium name="DOE Joint Genome Institute"/>
            <consortium name="Mycorrhizal Genomics Consortium"/>
            <person name="Kohler A."/>
            <person name="Kuo A."/>
            <person name="Nagy L.G."/>
            <person name="Floudas D."/>
            <person name="Copeland A."/>
            <person name="Barry K.W."/>
            <person name="Cichocki N."/>
            <person name="Veneault-Fourrey C."/>
            <person name="LaButti K."/>
            <person name="Lindquist E.A."/>
            <person name="Lipzen A."/>
            <person name="Lundell T."/>
            <person name="Morin E."/>
            <person name="Murat C."/>
            <person name="Riley R."/>
            <person name="Ohm R."/>
            <person name="Sun H."/>
            <person name="Tunlid A."/>
            <person name="Henrissat B."/>
            <person name="Grigoriev I.V."/>
            <person name="Hibbett D.S."/>
            <person name="Martin F."/>
        </authorList>
    </citation>
    <scope>NUCLEOTIDE SEQUENCE [LARGE SCALE GENOMIC DNA]</scope>
    <source>
        <strain evidence="13">MAFF 305830</strain>
    </source>
</reference>
<keyword evidence="5 7" id="KW-0808">Transferase</keyword>
<evidence type="ECO:0000256" key="9">
    <source>
        <dbReference type="SAM" id="MobiDB-lite"/>
    </source>
</evidence>
<evidence type="ECO:0000256" key="6">
    <source>
        <dbReference type="ARBA" id="ARBA00023315"/>
    </source>
</evidence>
<dbReference type="InterPro" id="IPR016181">
    <property type="entry name" value="Acyl_CoA_acyltransferase"/>
</dbReference>
<dbReference type="Gene3D" id="3.40.630.30">
    <property type="match status" value="2"/>
</dbReference>
<gene>
    <name evidence="12" type="ORF">M408DRAFT_329152</name>
</gene>
<comment type="function">
    <text evidence="7">Adds a myristoyl group to the N-terminal glycine residue of certain cellular proteins.</text>
</comment>
<comment type="catalytic activity">
    <reaction evidence="7">
        <text>N-terminal glycyl-[protein] + tetradecanoyl-CoA = N-tetradecanoylglycyl-[protein] + CoA + H(+)</text>
        <dbReference type="Rhea" id="RHEA:15521"/>
        <dbReference type="Rhea" id="RHEA-COMP:12666"/>
        <dbReference type="Rhea" id="RHEA-COMP:12667"/>
        <dbReference type="ChEBI" id="CHEBI:15378"/>
        <dbReference type="ChEBI" id="CHEBI:57287"/>
        <dbReference type="ChEBI" id="CHEBI:57385"/>
        <dbReference type="ChEBI" id="CHEBI:64723"/>
        <dbReference type="ChEBI" id="CHEBI:133050"/>
        <dbReference type="EC" id="2.3.1.97"/>
    </reaction>
</comment>
<dbReference type="PROSITE" id="PS00975">
    <property type="entry name" value="NMT_1"/>
    <property type="match status" value="1"/>
</dbReference>
<evidence type="ECO:0000259" key="10">
    <source>
        <dbReference type="Pfam" id="PF01233"/>
    </source>
</evidence>
<dbReference type="PANTHER" id="PTHR11377">
    <property type="entry name" value="N-MYRISTOYL TRANSFERASE"/>
    <property type="match status" value="1"/>
</dbReference>
<evidence type="ECO:0000256" key="1">
    <source>
        <dbReference type="ARBA" id="ARBA00009469"/>
    </source>
</evidence>
<dbReference type="PIRSF" id="PIRSF015892">
    <property type="entry name" value="N-myristl_transf"/>
    <property type="match status" value="1"/>
</dbReference>
<dbReference type="PANTHER" id="PTHR11377:SF5">
    <property type="entry name" value="GLYCYLPEPTIDE N-TETRADECANOYLTRANSFERASE"/>
    <property type="match status" value="1"/>
</dbReference>
<protein>
    <recommendedName>
        <fullName evidence="4 7">Glycylpeptide N-tetradecanoyltransferase</fullName>
        <ecNumber evidence="3 7">2.3.1.97</ecNumber>
    </recommendedName>
</protein>
<evidence type="ECO:0000256" key="5">
    <source>
        <dbReference type="ARBA" id="ARBA00022679"/>
    </source>
</evidence>
<feature type="region of interest" description="Disordered" evidence="9">
    <location>
        <begin position="1"/>
        <end position="73"/>
    </location>
</feature>
<feature type="region of interest" description="Disordered" evidence="9">
    <location>
        <begin position="137"/>
        <end position="162"/>
    </location>
</feature>
<dbReference type="STRING" id="933852.A0A0C2XHX0"/>
<dbReference type="SUPFAM" id="SSF55729">
    <property type="entry name" value="Acyl-CoA N-acyltransferases (Nat)"/>
    <property type="match status" value="2"/>
</dbReference>
<reference evidence="12 13" key="1">
    <citation type="submission" date="2014-04" db="EMBL/GenBank/DDBJ databases">
        <authorList>
            <consortium name="DOE Joint Genome Institute"/>
            <person name="Kuo A."/>
            <person name="Zuccaro A."/>
            <person name="Kohler A."/>
            <person name="Nagy L.G."/>
            <person name="Floudas D."/>
            <person name="Copeland A."/>
            <person name="Barry K.W."/>
            <person name="Cichocki N."/>
            <person name="Veneault-Fourrey C."/>
            <person name="LaButti K."/>
            <person name="Lindquist E.A."/>
            <person name="Lipzen A."/>
            <person name="Lundell T."/>
            <person name="Morin E."/>
            <person name="Murat C."/>
            <person name="Sun H."/>
            <person name="Tunlid A."/>
            <person name="Henrissat B."/>
            <person name="Grigoriev I.V."/>
            <person name="Hibbett D.S."/>
            <person name="Martin F."/>
            <person name="Nordberg H.P."/>
            <person name="Cantor M.N."/>
            <person name="Hua S.X."/>
        </authorList>
    </citation>
    <scope>NUCLEOTIDE SEQUENCE [LARGE SCALE GENOMIC DNA]</scope>
    <source>
        <strain evidence="12 13">MAFF 305830</strain>
    </source>
</reference>
<organism evidence="12 13">
    <name type="scientific">Serendipita vermifera MAFF 305830</name>
    <dbReference type="NCBI Taxonomy" id="933852"/>
    <lineage>
        <taxon>Eukaryota</taxon>
        <taxon>Fungi</taxon>
        <taxon>Dikarya</taxon>
        <taxon>Basidiomycota</taxon>
        <taxon>Agaricomycotina</taxon>
        <taxon>Agaricomycetes</taxon>
        <taxon>Sebacinales</taxon>
        <taxon>Serendipitaceae</taxon>
        <taxon>Serendipita</taxon>
    </lineage>
</organism>
<evidence type="ECO:0000256" key="3">
    <source>
        <dbReference type="ARBA" id="ARBA00012923"/>
    </source>
</evidence>